<dbReference type="GO" id="GO:0005886">
    <property type="term" value="C:plasma membrane"/>
    <property type="evidence" value="ECO:0007669"/>
    <property type="project" value="TreeGrafter"/>
</dbReference>
<organism evidence="3 4">
    <name type="scientific">Paucilactobacillus suebicus DSM 5007 = KCTC 3549</name>
    <dbReference type="NCBI Taxonomy" id="1423807"/>
    <lineage>
        <taxon>Bacteria</taxon>
        <taxon>Bacillati</taxon>
        <taxon>Bacillota</taxon>
        <taxon>Bacilli</taxon>
        <taxon>Lactobacillales</taxon>
        <taxon>Lactobacillaceae</taxon>
        <taxon>Paucilactobacillus</taxon>
    </lineage>
</organism>
<feature type="transmembrane region" description="Helical" evidence="1">
    <location>
        <begin position="164"/>
        <end position="183"/>
    </location>
</feature>
<dbReference type="Proteomes" id="UP000051820">
    <property type="component" value="Unassembled WGS sequence"/>
</dbReference>
<feature type="domain" description="GGDEF" evidence="2">
    <location>
        <begin position="230"/>
        <end position="334"/>
    </location>
</feature>
<dbReference type="eggNOG" id="COG2199">
    <property type="taxonomic scope" value="Bacteria"/>
</dbReference>
<reference evidence="3 4" key="1">
    <citation type="journal article" date="2015" name="Genome Announc.">
        <title>Expanding the biotechnology potential of lactobacilli through comparative genomics of 213 strains and associated genera.</title>
        <authorList>
            <person name="Sun Z."/>
            <person name="Harris H.M."/>
            <person name="McCann A."/>
            <person name="Guo C."/>
            <person name="Argimon S."/>
            <person name="Zhang W."/>
            <person name="Yang X."/>
            <person name="Jeffery I.B."/>
            <person name="Cooney J.C."/>
            <person name="Kagawa T.F."/>
            <person name="Liu W."/>
            <person name="Song Y."/>
            <person name="Salvetti E."/>
            <person name="Wrobel A."/>
            <person name="Rasinkangas P."/>
            <person name="Parkhill J."/>
            <person name="Rea M.C."/>
            <person name="O'Sullivan O."/>
            <person name="Ritari J."/>
            <person name="Douillard F.P."/>
            <person name="Paul Ross R."/>
            <person name="Yang R."/>
            <person name="Briner A.E."/>
            <person name="Felis G.E."/>
            <person name="de Vos W.M."/>
            <person name="Barrangou R."/>
            <person name="Klaenhammer T.R."/>
            <person name="Caufield P.W."/>
            <person name="Cui Y."/>
            <person name="Zhang H."/>
            <person name="O'Toole P.W."/>
        </authorList>
    </citation>
    <scope>NUCLEOTIDE SEQUENCE [LARGE SCALE GENOMIC DNA]</scope>
    <source>
        <strain evidence="3 4">DSM 5007</strain>
    </source>
</reference>
<dbReference type="GO" id="GO:0043709">
    <property type="term" value="P:cell adhesion involved in single-species biofilm formation"/>
    <property type="evidence" value="ECO:0007669"/>
    <property type="project" value="TreeGrafter"/>
</dbReference>
<keyword evidence="4" id="KW-1185">Reference proteome</keyword>
<dbReference type="Gene3D" id="3.30.70.270">
    <property type="match status" value="1"/>
</dbReference>
<protein>
    <submittedName>
        <fullName evidence="3">Signal transduction diguanylate cyclase</fullName>
    </submittedName>
</protein>
<keyword evidence="1" id="KW-0472">Membrane</keyword>
<dbReference type="RefSeq" id="WP_010622680.1">
    <property type="nucleotide sequence ID" value="NZ_AZGF01000014.1"/>
</dbReference>
<evidence type="ECO:0000313" key="4">
    <source>
        <dbReference type="Proteomes" id="UP000051820"/>
    </source>
</evidence>
<dbReference type="PROSITE" id="PS50887">
    <property type="entry name" value="GGDEF"/>
    <property type="match status" value="1"/>
</dbReference>
<gene>
    <name evidence="3" type="ORF">FD16_GL000509</name>
</gene>
<accession>A0A0R1W2J7</accession>
<keyword evidence="1" id="KW-1133">Transmembrane helix</keyword>
<dbReference type="InterPro" id="IPR029787">
    <property type="entry name" value="Nucleotide_cyclase"/>
</dbReference>
<name>A0A0R1W2J7_9LACO</name>
<dbReference type="Pfam" id="PF00990">
    <property type="entry name" value="GGDEF"/>
    <property type="match status" value="1"/>
</dbReference>
<proteinExistence type="predicted"/>
<feature type="transmembrane region" description="Helical" evidence="1">
    <location>
        <begin position="38"/>
        <end position="58"/>
    </location>
</feature>
<evidence type="ECO:0000256" key="1">
    <source>
        <dbReference type="SAM" id="Phobius"/>
    </source>
</evidence>
<dbReference type="PANTHER" id="PTHR45138:SF2">
    <property type="entry name" value="DIGUANYLATE CYCLASE VDCA"/>
    <property type="match status" value="1"/>
</dbReference>
<dbReference type="SMART" id="SM00267">
    <property type="entry name" value="GGDEF"/>
    <property type="match status" value="1"/>
</dbReference>
<dbReference type="GO" id="GO:0052621">
    <property type="term" value="F:diguanylate cyclase activity"/>
    <property type="evidence" value="ECO:0007669"/>
    <property type="project" value="TreeGrafter"/>
</dbReference>
<dbReference type="SUPFAM" id="SSF55073">
    <property type="entry name" value="Nucleotide cyclase"/>
    <property type="match status" value="1"/>
</dbReference>
<dbReference type="CDD" id="cd01949">
    <property type="entry name" value="GGDEF"/>
    <property type="match status" value="1"/>
</dbReference>
<dbReference type="EMBL" id="AZGF01000014">
    <property type="protein sequence ID" value="KRM11837.1"/>
    <property type="molecule type" value="Genomic_DNA"/>
</dbReference>
<evidence type="ECO:0000313" key="3">
    <source>
        <dbReference type="EMBL" id="KRM11837.1"/>
    </source>
</evidence>
<dbReference type="AlphaFoldDB" id="A0A0R1W2J7"/>
<keyword evidence="1" id="KW-0812">Transmembrane</keyword>
<dbReference type="STRING" id="1423807.FD16_GL000509"/>
<sequence length="334" mass="37660">MMIFISLGFAALFASIETVSHRLSIKQHRLGIFKQEISLILYVCAMMIVLSLLAAMWWQKTAWNSIYWVILNLLFVVTVYGNLMLKSVGSFIIIQGTGAVIFWSTGMLTPILFIVYMFAGGIIFTERLYGKFFDEHPFLYFLPPAIIGIGAWFTLYMVAPMVNVGLLIHILNYLIGCVVLFLYNHFLRTDQQVLAKLTQEIQYDGLTGARNWQMFSDDLDREYAKVSRGQSLALIVFDIDHFKNINDTYGHLAGNQVLMSATSVVNATLNSVDRCDCLYRTGGEEFAIVLSNCSIETAKYTARLCQTAIRKLLVRDTGHQITITASFGATVCRI</sequence>
<dbReference type="GO" id="GO:1902201">
    <property type="term" value="P:negative regulation of bacterial-type flagellum-dependent cell motility"/>
    <property type="evidence" value="ECO:0007669"/>
    <property type="project" value="TreeGrafter"/>
</dbReference>
<dbReference type="InterPro" id="IPR043128">
    <property type="entry name" value="Rev_trsase/Diguanyl_cyclase"/>
</dbReference>
<dbReference type="NCBIfam" id="TIGR00254">
    <property type="entry name" value="GGDEF"/>
    <property type="match status" value="1"/>
</dbReference>
<dbReference type="PATRIC" id="fig|1423807.3.peg.517"/>
<dbReference type="PANTHER" id="PTHR45138">
    <property type="entry name" value="REGULATORY COMPONENTS OF SENSORY TRANSDUCTION SYSTEM"/>
    <property type="match status" value="1"/>
</dbReference>
<dbReference type="InterPro" id="IPR050469">
    <property type="entry name" value="Diguanylate_Cyclase"/>
</dbReference>
<dbReference type="OrthoDB" id="9759607at2"/>
<dbReference type="InterPro" id="IPR000160">
    <property type="entry name" value="GGDEF_dom"/>
</dbReference>
<feature type="transmembrane region" description="Helical" evidence="1">
    <location>
        <begin position="65"/>
        <end position="85"/>
    </location>
</feature>
<comment type="caution">
    <text evidence="3">The sequence shown here is derived from an EMBL/GenBank/DDBJ whole genome shotgun (WGS) entry which is preliminary data.</text>
</comment>
<feature type="transmembrane region" description="Helical" evidence="1">
    <location>
        <begin position="138"/>
        <end position="158"/>
    </location>
</feature>
<feature type="transmembrane region" description="Helical" evidence="1">
    <location>
        <begin position="91"/>
        <end position="118"/>
    </location>
</feature>
<evidence type="ECO:0000259" key="2">
    <source>
        <dbReference type="PROSITE" id="PS50887"/>
    </source>
</evidence>